<proteinExistence type="predicted"/>
<dbReference type="RefSeq" id="WP_133531185.1">
    <property type="nucleotide sequence ID" value="NZ_SNXX01000037.1"/>
</dbReference>
<organism evidence="2 3">
    <name type="scientific">Halanaerobium saccharolyticum</name>
    <dbReference type="NCBI Taxonomy" id="43595"/>
    <lineage>
        <taxon>Bacteria</taxon>
        <taxon>Bacillati</taxon>
        <taxon>Bacillota</taxon>
        <taxon>Clostridia</taxon>
        <taxon>Halanaerobiales</taxon>
        <taxon>Halanaerobiaceae</taxon>
        <taxon>Halanaerobium</taxon>
    </lineage>
</organism>
<name>A0A4R6RMP6_9FIRM</name>
<evidence type="ECO:0000313" key="3">
    <source>
        <dbReference type="Proteomes" id="UP000295176"/>
    </source>
</evidence>
<comment type="caution">
    <text evidence="2">The sequence shown here is derived from an EMBL/GenBank/DDBJ whole genome shotgun (WGS) entry which is preliminary data.</text>
</comment>
<dbReference type="Proteomes" id="UP000295176">
    <property type="component" value="Unassembled WGS sequence"/>
</dbReference>
<dbReference type="EMBL" id="SNXX01000037">
    <property type="protein sequence ID" value="TDP87854.1"/>
    <property type="molecule type" value="Genomic_DNA"/>
</dbReference>
<evidence type="ECO:0000256" key="1">
    <source>
        <dbReference type="SAM" id="Phobius"/>
    </source>
</evidence>
<keyword evidence="1" id="KW-0472">Membrane</keyword>
<evidence type="ECO:0000313" key="2">
    <source>
        <dbReference type="EMBL" id="TDP87854.1"/>
    </source>
</evidence>
<feature type="transmembrane region" description="Helical" evidence="1">
    <location>
        <begin position="43"/>
        <end position="66"/>
    </location>
</feature>
<reference evidence="2 3" key="1">
    <citation type="submission" date="2019-03" db="EMBL/GenBank/DDBJ databases">
        <title>Subsurface microbial communities from deep shales in Ohio and West Virginia, USA.</title>
        <authorList>
            <person name="Wrighton K."/>
        </authorList>
    </citation>
    <scope>NUCLEOTIDE SEQUENCE [LARGE SCALE GENOMIC DNA]</scope>
    <source>
        <strain evidence="2 3">MSL 7</strain>
    </source>
</reference>
<protein>
    <submittedName>
        <fullName evidence="2">Uncharacterized protein</fullName>
    </submittedName>
</protein>
<accession>A0A4R6RMP6</accession>
<feature type="transmembrane region" description="Helical" evidence="1">
    <location>
        <begin position="87"/>
        <end position="104"/>
    </location>
</feature>
<gene>
    <name evidence="2" type="ORF">C7957_13711</name>
</gene>
<keyword evidence="1" id="KW-0812">Transmembrane</keyword>
<dbReference type="AlphaFoldDB" id="A0A4R6RMP6"/>
<sequence length="787" mass="93039">MLKLKRFSKLNLLTILFFLLTISLDLTGISSNFSSNIIRSSNYISAELLPILITVLTMFFAVYLLVVQLFRGRYPVDFIRKYFRNNFSIDYIINIFIALILVVLNFDFVLTKLIYILHFLYVFYLFFRSYNSYRVFDPAAKIGEFEAKIKKEIDQGLNEANIYHYLEELDNYSEDSLLKNEIFLSRHILKSYKNLIIYFLQNKSNLIINNQKEEKDRIDEIEKSLFKRIIVQYKTAVNLEYKDYTEEILSTIYQIIKVTVDCDKLTDYRSFAKQLKSLFSYTASQNNILSASKLIGLFGRTANYISEAEKLEDWKKEIKADLNFFSFNTSEIYSSEKLLEEMFRLYYNFLEIVFEDEDQESYQELTENIFEFIKNTFPNINNTSVKYFKIFNGFHTSLLVDSGNYEFIKLHLNFLEDVGHLGLFYDNEDIYRYVLSGFDFIIEKNIENVEINKLVNEYKFTFVLKMLEHKDEFATIFVPDYKKLLENNNPKDMAIIEEVIKGFRKLLNRSLMTKNNILSYYLFEKLNEIVLIYEQQDKACQHKYLELYKETLHFGLYNKEGETFHMILNQFQDLFLELDKENKLSEDLCETFIEIYQVLNISALQEKMVEFSISINHKLDEMRQESKLLLQKKDLYYKITDALFRIGIRGVENGMDEIIRNSSNRLGWIGRDAIENSDPKILKNVLEKAVNMLNLCHEFKINERTKIFNGTLFVILGGIAQSLKNFGAVKMIRDHIYKINCASNIYSAKLIRGYESEHWNDKMGGRASACMEKFFQGLDQSQFAKCE</sequence>
<keyword evidence="1" id="KW-1133">Transmembrane helix</keyword>